<protein>
    <submittedName>
        <fullName evidence="5">G-patch domain-containing protein</fullName>
    </submittedName>
</protein>
<reference evidence="5" key="1">
    <citation type="submission" date="2016-11" db="UniProtKB">
        <authorList>
            <consortium name="WormBaseParasite"/>
        </authorList>
    </citation>
    <scope>IDENTIFICATION</scope>
</reference>
<evidence type="ECO:0000259" key="3">
    <source>
        <dbReference type="PROSITE" id="PS50174"/>
    </source>
</evidence>
<feature type="compositionally biased region" description="Low complexity" evidence="2">
    <location>
        <begin position="327"/>
        <end position="338"/>
    </location>
</feature>
<dbReference type="PANTHER" id="PTHR13384:SF19">
    <property type="entry name" value="G PATCH DOMAIN-CONTAINING PROTEIN 1"/>
    <property type="match status" value="1"/>
</dbReference>
<dbReference type="GO" id="GO:0006397">
    <property type="term" value="P:mRNA processing"/>
    <property type="evidence" value="ECO:0007669"/>
    <property type="project" value="InterPro"/>
</dbReference>
<evidence type="ECO:0000313" key="4">
    <source>
        <dbReference type="Proteomes" id="UP000095284"/>
    </source>
</evidence>
<dbReference type="Pfam" id="PF01585">
    <property type="entry name" value="G-patch"/>
    <property type="match status" value="1"/>
</dbReference>
<feature type="region of interest" description="Disordered" evidence="2">
    <location>
        <begin position="476"/>
        <end position="621"/>
    </location>
</feature>
<feature type="compositionally biased region" description="Basic and acidic residues" evidence="2">
    <location>
        <begin position="427"/>
        <end position="452"/>
    </location>
</feature>
<dbReference type="PROSITE" id="PS50174">
    <property type="entry name" value="G_PATCH"/>
    <property type="match status" value="1"/>
</dbReference>
<feature type="region of interest" description="Disordered" evidence="2">
    <location>
        <begin position="1"/>
        <end position="29"/>
    </location>
</feature>
<proteinExistence type="inferred from homology"/>
<organism evidence="4 5">
    <name type="scientific">Bursaphelenchus xylophilus</name>
    <name type="common">Pinewood nematode worm</name>
    <name type="synonym">Aphelenchoides xylophilus</name>
    <dbReference type="NCBI Taxonomy" id="6326"/>
    <lineage>
        <taxon>Eukaryota</taxon>
        <taxon>Metazoa</taxon>
        <taxon>Ecdysozoa</taxon>
        <taxon>Nematoda</taxon>
        <taxon>Chromadorea</taxon>
        <taxon>Rhabditida</taxon>
        <taxon>Tylenchina</taxon>
        <taxon>Tylenchomorpha</taxon>
        <taxon>Aphelenchoidea</taxon>
        <taxon>Aphelenchoididae</taxon>
        <taxon>Bursaphelenchus</taxon>
    </lineage>
</organism>
<dbReference type="InterPro" id="IPR011666">
    <property type="entry name" value="DUF1604"/>
</dbReference>
<feature type="region of interest" description="Disordered" evidence="2">
    <location>
        <begin position="327"/>
        <end position="349"/>
    </location>
</feature>
<feature type="compositionally biased region" description="Basic and acidic residues" evidence="2">
    <location>
        <begin position="553"/>
        <end position="562"/>
    </location>
</feature>
<dbReference type="WBParaSite" id="BXY_1710700.1">
    <property type="protein sequence ID" value="BXY_1710700.1"/>
    <property type="gene ID" value="BXY_1710700"/>
</dbReference>
<dbReference type="eggNOG" id="KOG2138">
    <property type="taxonomic scope" value="Eukaryota"/>
</dbReference>
<feature type="compositionally biased region" description="Basic residues" evidence="2">
    <location>
        <begin position="599"/>
        <end position="621"/>
    </location>
</feature>
<name>A0A1I7SVN0_BURXY</name>
<feature type="region of interest" description="Disordered" evidence="2">
    <location>
        <begin position="67"/>
        <end position="90"/>
    </location>
</feature>
<dbReference type="Proteomes" id="UP000095284">
    <property type="component" value="Unplaced"/>
</dbReference>
<feature type="domain" description="G-patch" evidence="3">
    <location>
        <begin position="150"/>
        <end position="170"/>
    </location>
</feature>
<evidence type="ECO:0000256" key="1">
    <source>
        <dbReference type="ARBA" id="ARBA00008600"/>
    </source>
</evidence>
<dbReference type="PANTHER" id="PTHR13384">
    <property type="entry name" value="G PATCH DOMAIN-CONTAINING PROTEIN 1"/>
    <property type="match status" value="1"/>
</dbReference>
<sequence>MSLAKYGTAHENLEDEKNTAVSRRPTAIQDEIVTDEKGRRRFHGAFTGGFSAGYFNTVGSRHGWVPQTFRSSRDERPDEPKRSVDDFMDDEDRGEFGFAHQKIRTKSNFMAQLNDQSKNAPLAWERAGPSTSDNFNDLAMTLASTFQGVNDSIGVKILKKMGWRPGKGIGPRMKRRQLERQKVNDARQLGRSAAFNSDEVEAMEELAPEAEYAPDDIPRLFLQPNQGEHGLGYRPLEKSNVLEEDFLMKVDAYKEKAKSKGIRGQAFGVGAFEEDDDDVYANEDISKYDFAIGGDESEIREVERCKWIFEDFFGKFREKLAIIDRGSTPSATTEASTSLKQEPTETSAEETRRLAVQQKQFGPLTRQKFTWYPSKYLVKYFNVEDPYPESREEGCPDIVKKHLHRKDYSLDMLGLADTQKEVVDRIGREAHEKRRSRWEADKEPPKPMDKVFEAPAPETEKPTFLPPIALLQAVFEHGIDLESDEEEAPVDEPEISKSPSTNSSMKNENKTNGGEIQAPTTSKSPERFVTVLDLVESDDEYGPKIPDVLPLEIDPKEKEKIIPKAPDVIEIDDSSEESSEEESHRHKKRKRRDSEGEKRKKSKKNKKEKKKKEKKRKRRDT</sequence>
<dbReference type="AlphaFoldDB" id="A0A1I7SVN0"/>
<comment type="similarity">
    <text evidence="1">Belongs to the GPATCH1 family.</text>
</comment>
<accession>A0A1I7SVN0</accession>
<evidence type="ECO:0000313" key="5">
    <source>
        <dbReference type="WBParaSite" id="BXY_1710700.1"/>
    </source>
</evidence>
<feature type="region of interest" description="Disordered" evidence="2">
    <location>
        <begin position="427"/>
        <end position="463"/>
    </location>
</feature>
<dbReference type="GO" id="GO:0005634">
    <property type="term" value="C:nucleus"/>
    <property type="evidence" value="ECO:0007669"/>
    <property type="project" value="TreeGrafter"/>
</dbReference>
<dbReference type="InterPro" id="IPR000467">
    <property type="entry name" value="G_patch_dom"/>
</dbReference>
<feature type="compositionally biased region" description="Acidic residues" evidence="2">
    <location>
        <begin position="569"/>
        <end position="580"/>
    </location>
</feature>
<feature type="compositionally biased region" description="Basic and acidic residues" evidence="2">
    <location>
        <begin position="71"/>
        <end position="85"/>
    </location>
</feature>
<feature type="compositionally biased region" description="Polar residues" evidence="2">
    <location>
        <begin position="497"/>
        <end position="523"/>
    </location>
</feature>
<feature type="compositionally biased region" description="Acidic residues" evidence="2">
    <location>
        <begin position="481"/>
        <end position="493"/>
    </location>
</feature>
<dbReference type="Pfam" id="PF07713">
    <property type="entry name" value="DUF1604"/>
    <property type="match status" value="1"/>
</dbReference>
<evidence type="ECO:0000256" key="2">
    <source>
        <dbReference type="SAM" id="MobiDB-lite"/>
    </source>
</evidence>
<dbReference type="GO" id="GO:0003723">
    <property type="term" value="F:RNA binding"/>
    <property type="evidence" value="ECO:0007669"/>
    <property type="project" value="TreeGrafter"/>
</dbReference>